<evidence type="ECO:0000313" key="15">
    <source>
        <dbReference type="Proteomes" id="UP001165090"/>
    </source>
</evidence>
<feature type="transmembrane region" description="Helical" evidence="12">
    <location>
        <begin position="28"/>
        <end position="48"/>
    </location>
</feature>
<evidence type="ECO:0000256" key="1">
    <source>
        <dbReference type="ARBA" id="ARBA00001970"/>
    </source>
</evidence>
<evidence type="ECO:0000256" key="4">
    <source>
        <dbReference type="ARBA" id="ARBA00022617"/>
    </source>
</evidence>
<dbReference type="SMART" id="SM00665">
    <property type="entry name" value="B561"/>
    <property type="match status" value="1"/>
</dbReference>
<evidence type="ECO:0000256" key="5">
    <source>
        <dbReference type="ARBA" id="ARBA00022692"/>
    </source>
</evidence>
<evidence type="ECO:0000313" key="14">
    <source>
        <dbReference type="EMBL" id="GLI61931.1"/>
    </source>
</evidence>
<evidence type="ECO:0000256" key="6">
    <source>
        <dbReference type="ARBA" id="ARBA00022723"/>
    </source>
</evidence>
<keyword evidence="4" id="KW-0349">Heme</keyword>
<feature type="transmembrane region" description="Helical" evidence="12">
    <location>
        <begin position="193"/>
        <end position="211"/>
    </location>
</feature>
<evidence type="ECO:0000256" key="11">
    <source>
        <dbReference type="SAM" id="MobiDB-lite"/>
    </source>
</evidence>
<keyword evidence="7" id="KW-0249">Electron transport</keyword>
<comment type="subcellular location">
    <subcellularLocation>
        <location evidence="2">Membrane</location>
        <topology evidence="2">Multi-pass membrane protein</topology>
    </subcellularLocation>
</comment>
<feature type="transmembrane region" description="Helical" evidence="12">
    <location>
        <begin position="231"/>
        <end position="252"/>
    </location>
</feature>
<dbReference type="PROSITE" id="PS50939">
    <property type="entry name" value="CYTOCHROME_B561"/>
    <property type="match status" value="1"/>
</dbReference>
<proteinExistence type="predicted"/>
<feature type="transmembrane region" description="Helical" evidence="12">
    <location>
        <begin position="154"/>
        <end position="172"/>
    </location>
</feature>
<dbReference type="EMBL" id="BSDZ01000011">
    <property type="protein sequence ID" value="GLI61931.1"/>
    <property type="molecule type" value="Genomic_DNA"/>
</dbReference>
<evidence type="ECO:0000256" key="10">
    <source>
        <dbReference type="ARBA" id="ARBA00023136"/>
    </source>
</evidence>
<evidence type="ECO:0000259" key="13">
    <source>
        <dbReference type="PROSITE" id="PS50939"/>
    </source>
</evidence>
<dbReference type="Proteomes" id="UP001165090">
    <property type="component" value="Unassembled WGS sequence"/>
</dbReference>
<feature type="transmembrane region" description="Helical" evidence="12">
    <location>
        <begin position="75"/>
        <end position="96"/>
    </location>
</feature>
<feature type="region of interest" description="Disordered" evidence="11">
    <location>
        <begin position="276"/>
        <end position="305"/>
    </location>
</feature>
<comment type="caution">
    <text evidence="14">The sequence shown here is derived from an EMBL/GenBank/DDBJ whole genome shotgun (WGS) entry which is preliminary data.</text>
</comment>
<accession>A0ABQ5RWY0</accession>
<evidence type="ECO:0000256" key="8">
    <source>
        <dbReference type="ARBA" id="ARBA00022989"/>
    </source>
</evidence>
<keyword evidence="9" id="KW-0408">Iron</keyword>
<feature type="transmembrane region" description="Helical" evidence="12">
    <location>
        <begin position="116"/>
        <end position="134"/>
    </location>
</feature>
<sequence length="305" mass="33133">MEKRMASNEDPFGIQPARWFIGPPPPRVTGFLARACSLAIMIIIGHWVRVPLGGVGVKPVPVHGNTLGENDTGKIFNWHPVLMTLGFVVLMAEALLSYQAPILPGLARETRKRVHWGCHLAAGLCLVLGLVAVVQSHRLKRPSPMPDWYSPHSFLGLTALAIMGLQILVGLYSYVWPRLSLSNRMAMGPLHRFWGMAAWLAGLGAIASGLQEKVTFIHMKKPLTGKELHGLVVRLPAIVLPLLVVLAALVLYHQVPPATRQQVGDDSYGLVSGGARASGQGLLRAGRPADEDESDYDGSLERRPV</sequence>
<dbReference type="Gene3D" id="1.20.120.1770">
    <property type="match status" value="1"/>
</dbReference>
<dbReference type="InterPro" id="IPR043205">
    <property type="entry name" value="CYB561/CYBRD1-like"/>
</dbReference>
<keyword evidence="15" id="KW-1185">Reference proteome</keyword>
<dbReference type="PANTHER" id="PTHR10106:SF0">
    <property type="entry name" value="LD36721P"/>
    <property type="match status" value="1"/>
</dbReference>
<evidence type="ECO:0000256" key="12">
    <source>
        <dbReference type="SAM" id="Phobius"/>
    </source>
</evidence>
<organism evidence="14 15">
    <name type="scientific">Volvox africanus</name>
    <dbReference type="NCBI Taxonomy" id="51714"/>
    <lineage>
        <taxon>Eukaryota</taxon>
        <taxon>Viridiplantae</taxon>
        <taxon>Chlorophyta</taxon>
        <taxon>core chlorophytes</taxon>
        <taxon>Chlorophyceae</taxon>
        <taxon>CS clade</taxon>
        <taxon>Chlamydomonadales</taxon>
        <taxon>Volvocaceae</taxon>
        <taxon>Volvox</taxon>
    </lineage>
</organism>
<gene>
    <name evidence="14" type="ORF">VaNZ11_004457</name>
</gene>
<protein>
    <recommendedName>
        <fullName evidence="13">Cytochrome b561 domain-containing protein</fullName>
    </recommendedName>
</protein>
<evidence type="ECO:0000256" key="3">
    <source>
        <dbReference type="ARBA" id="ARBA00022448"/>
    </source>
</evidence>
<keyword evidence="6" id="KW-0479">Metal-binding</keyword>
<evidence type="ECO:0000256" key="9">
    <source>
        <dbReference type="ARBA" id="ARBA00023004"/>
    </source>
</evidence>
<evidence type="ECO:0000256" key="7">
    <source>
        <dbReference type="ARBA" id="ARBA00022982"/>
    </source>
</evidence>
<keyword evidence="3" id="KW-0813">Transport</keyword>
<feature type="domain" description="Cytochrome b561" evidence="13">
    <location>
        <begin position="32"/>
        <end position="252"/>
    </location>
</feature>
<name>A0ABQ5RWY0_9CHLO</name>
<dbReference type="Pfam" id="PF03188">
    <property type="entry name" value="Cytochrom_B561"/>
    <property type="match status" value="1"/>
</dbReference>
<keyword evidence="5 12" id="KW-0812">Transmembrane</keyword>
<dbReference type="PANTHER" id="PTHR10106">
    <property type="entry name" value="CYTOCHROME B561-RELATED"/>
    <property type="match status" value="1"/>
</dbReference>
<evidence type="ECO:0000256" key="2">
    <source>
        <dbReference type="ARBA" id="ARBA00004141"/>
    </source>
</evidence>
<dbReference type="InterPro" id="IPR006593">
    <property type="entry name" value="Cyt_b561/ferric_Rdtase_TM"/>
</dbReference>
<reference evidence="14 15" key="1">
    <citation type="journal article" date="2023" name="IScience">
        <title>Expanded male sex-determining region conserved during the evolution of homothallism in the green alga Volvox.</title>
        <authorList>
            <person name="Yamamoto K."/>
            <person name="Matsuzaki R."/>
            <person name="Mahakham W."/>
            <person name="Heman W."/>
            <person name="Sekimoto H."/>
            <person name="Kawachi M."/>
            <person name="Minakuchi Y."/>
            <person name="Toyoda A."/>
            <person name="Nozaki H."/>
        </authorList>
    </citation>
    <scope>NUCLEOTIDE SEQUENCE [LARGE SCALE GENOMIC DNA]</scope>
    <source>
        <strain evidence="14 15">NIES-4468</strain>
    </source>
</reference>
<keyword evidence="8 12" id="KW-1133">Transmembrane helix</keyword>
<comment type="cofactor">
    <cofactor evidence="1">
        <name>heme b</name>
        <dbReference type="ChEBI" id="CHEBI:60344"/>
    </cofactor>
</comment>
<keyword evidence="10 12" id="KW-0472">Membrane</keyword>